<reference evidence="1 2" key="1">
    <citation type="submission" date="2016-05" db="EMBL/GenBank/DDBJ databases">
        <title>A degradative enzymes factory behind the ericoid mycorrhizal symbiosis.</title>
        <authorList>
            <consortium name="DOE Joint Genome Institute"/>
            <person name="Martino E."/>
            <person name="Morin E."/>
            <person name="Grelet G."/>
            <person name="Kuo A."/>
            <person name="Kohler A."/>
            <person name="Daghino S."/>
            <person name="Barry K."/>
            <person name="Choi C."/>
            <person name="Cichocki N."/>
            <person name="Clum A."/>
            <person name="Copeland A."/>
            <person name="Hainaut M."/>
            <person name="Haridas S."/>
            <person name="Labutti K."/>
            <person name="Lindquist E."/>
            <person name="Lipzen A."/>
            <person name="Khouja H.-R."/>
            <person name="Murat C."/>
            <person name="Ohm R."/>
            <person name="Olson A."/>
            <person name="Spatafora J."/>
            <person name="Veneault-Fourrey C."/>
            <person name="Henrissat B."/>
            <person name="Grigoriev I."/>
            <person name="Martin F."/>
            <person name="Perotto S."/>
        </authorList>
    </citation>
    <scope>NUCLEOTIDE SEQUENCE [LARGE SCALE GENOMIC DNA]</scope>
    <source>
        <strain evidence="1 2">UAMH 7357</strain>
    </source>
</reference>
<feature type="non-terminal residue" evidence="1">
    <location>
        <position position="1"/>
    </location>
</feature>
<dbReference type="SUPFAM" id="SSF48403">
    <property type="entry name" value="Ankyrin repeat"/>
    <property type="match status" value="1"/>
</dbReference>
<name>A0A2J6PXR0_9HELO</name>
<gene>
    <name evidence="1" type="ORF">NA56DRAFT_726830</name>
</gene>
<evidence type="ECO:0000313" key="2">
    <source>
        <dbReference type="Proteomes" id="UP000235672"/>
    </source>
</evidence>
<protein>
    <submittedName>
        <fullName evidence="1">Uncharacterized protein</fullName>
    </submittedName>
</protein>
<dbReference type="OrthoDB" id="3464601at2759"/>
<proteinExistence type="predicted"/>
<dbReference type="AlphaFoldDB" id="A0A2J6PXR0"/>
<accession>A0A2J6PXR0</accession>
<dbReference type="Proteomes" id="UP000235672">
    <property type="component" value="Unassembled WGS sequence"/>
</dbReference>
<organism evidence="1 2">
    <name type="scientific">Hyaloscypha hepaticicola</name>
    <dbReference type="NCBI Taxonomy" id="2082293"/>
    <lineage>
        <taxon>Eukaryota</taxon>
        <taxon>Fungi</taxon>
        <taxon>Dikarya</taxon>
        <taxon>Ascomycota</taxon>
        <taxon>Pezizomycotina</taxon>
        <taxon>Leotiomycetes</taxon>
        <taxon>Helotiales</taxon>
        <taxon>Hyaloscyphaceae</taxon>
        <taxon>Hyaloscypha</taxon>
    </lineage>
</organism>
<keyword evidence="2" id="KW-1185">Reference proteome</keyword>
<sequence length="155" mass="17643">LLLDKGIDFKDRDINGKSPLAFYLINSRPYIDDNICRLLLRSESDSQVINSQGLVLVHLTANCLKMNGAGLEALIDFGVDIEILDMQGRSLLDHTAFEGSLTETALRFLLEKTKLRSDDRDFCGRTPLQYAAEQVVKRRHKSIFDSQRWSRSLEI</sequence>
<evidence type="ECO:0000313" key="1">
    <source>
        <dbReference type="EMBL" id="PMD18686.1"/>
    </source>
</evidence>
<dbReference type="Gene3D" id="1.25.40.20">
    <property type="entry name" value="Ankyrin repeat-containing domain"/>
    <property type="match status" value="1"/>
</dbReference>
<dbReference type="InterPro" id="IPR036770">
    <property type="entry name" value="Ankyrin_rpt-contain_sf"/>
</dbReference>
<dbReference type="STRING" id="1745343.A0A2J6PXR0"/>
<dbReference type="EMBL" id="KZ613493">
    <property type="protein sequence ID" value="PMD18686.1"/>
    <property type="molecule type" value="Genomic_DNA"/>
</dbReference>